<sequence length="177" mass="20013">MKITKIISLSVFTFALQLSAQTNFFQKTTWKIESISTDGKAVLKKVKRINLPSEQSKFHYLQFENEKFDTGNSCFHMDGHYNVYEPNTIEFSEGAADMVGGCEEPKSLRGNYSFILKKDSVEFSPIEKIDENVPRPDVANQEVESVDIAVETAEKATSDLEKSSKKVSKKSTKKIKK</sequence>
<organism evidence="4 5">
    <name type="scientific">Chryseobacterium piscicola</name>
    <dbReference type="NCBI Taxonomy" id="551459"/>
    <lineage>
        <taxon>Bacteria</taxon>
        <taxon>Pseudomonadati</taxon>
        <taxon>Bacteroidota</taxon>
        <taxon>Flavobacteriia</taxon>
        <taxon>Flavobacteriales</taxon>
        <taxon>Weeksellaceae</taxon>
        <taxon>Chryseobacterium group</taxon>
        <taxon>Chryseobacterium</taxon>
    </lineage>
</organism>
<name>A0A1N7LZF0_9FLAO</name>
<accession>A0A1N7LZF0</accession>
<evidence type="ECO:0000313" key="5">
    <source>
        <dbReference type="Proteomes" id="UP000186246"/>
    </source>
</evidence>
<feature type="signal peptide" evidence="2">
    <location>
        <begin position="1"/>
        <end position="20"/>
    </location>
</feature>
<protein>
    <recommendedName>
        <fullName evidence="7">DUF306 domain-containing protein</fullName>
    </recommendedName>
</protein>
<keyword evidence="6" id="KW-1185">Reference proteome</keyword>
<dbReference type="AlphaFoldDB" id="A0A1N7LZF0"/>
<evidence type="ECO:0000313" key="6">
    <source>
        <dbReference type="Proteomes" id="UP000238314"/>
    </source>
</evidence>
<dbReference type="EMBL" id="FTOJ01000003">
    <property type="protein sequence ID" value="SIS79192.1"/>
    <property type="molecule type" value="Genomic_DNA"/>
</dbReference>
<dbReference type="Proteomes" id="UP000238314">
    <property type="component" value="Unassembled WGS sequence"/>
</dbReference>
<evidence type="ECO:0000256" key="2">
    <source>
        <dbReference type="SAM" id="SignalP"/>
    </source>
</evidence>
<reference evidence="4" key="2">
    <citation type="submission" date="2017-01" db="EMBL/GenBank/DDBJ databases">
        <authorList>
            <person name="Mah S.A."/>
            <person name="Swanson W.J."/>
            <person name="Moy G.W."/>
            <person name="Vacquier V.D."/>
        </authorList>
    </citation>
    <scope>NUCLEOTIDE SEQUENCE [LARGE SCALE GENOMIC DNA]</scope>
    <source>
        <strain evidence="4">DSM 21068</strain>
    </source>
</reference>
<gene>
    <name evidence="3" type="ORF">B0A70_06935</name>
    <name evidence="4" type="ORF">SAMN05421796_103226</name>
</gene>
<dbReference type="Proteomes" id="UP000186246">
    <property type="component" value="Unassembled WGS sequence"/>
</dbReference>
<evidence type="ECO:0000256" key="1">
    <source>
        <dbReference type="SAM" id="MobiDB-lite"/>
    </source>
</evidence>
<keyword evidence="2" id="KW-0732">Signal</keyword>
<reference evidence="5" key="3">
    <citation type="submission" date="2017-01" db="EMBL/GenBank/DDBJ databases">
        <authorList>
            <person name="Varghese N."/>
            <person name="Submissions S."/>
        </authorList>
    </citation>
    <scope>NUCLEOTIDE SEQUENCE [LARGE SCALE GENOMIC DNA]</scope>
    <source>
        <strain evidence="5">DSM 21068</strain>
    </source>
</reference>
<proteinExistence type="predicted"/>
<feature type="compositionally biased region" description="Basic residues" evidence="1">
    <location>
        <begin position="165"/>
        <end position="177"/>
    </location>
</feature>
<dbReference type="EMBL" id="MUGO01000009">
    <property type="protein sequence ID" value="PQA94837.1"/>
    <property type="molecule type" value="Genomic_DNA"/>
</dbReference>
<dbReference type="RefSeq" id="WP_076451239.1">
    <property type="nucleotide sequence ID" value="NZ_FTOJ01000003.1"/>
</dbReference>
<dbReference type="OrthoDB" id="1452277at2"/>
<feature type="compositionally biased region" description="Basic and acidic residues" evidence="1">
    <location>
        <begin position="154"/>
        <end position="164"/>
    </location>
</feature>
<evidence type="ECO:0000313" key="4">
    <source>
        <dbReference type="EMBL" id="SIS79192.1"/>
    </source>
</evidence>
<feature type="chain" id="PRO_5044563792" description="DUF306 domain-containing protein" evidence="2">
    <location>
        <begin position="21"/>
        <end position="177"/>
    </location>
</feature>
<evidence type="ECO:0008006" key="7">
    <source>
        <dbReference type="Google" id="ProtNLM"/>
    </source>
</evidence>
<dbReference type="STRING" id="551459.SAMN05421796_103226"/>
<feature type="region of interest" description="Disordered" evidence="1">
    <location>
        <begin position="154"/>
        <end position="177"/>
    </location>
</feature>
<reference evidence="3 6" key="1">
    <citation type="submission" date="2016-11" db="EMBL/GenBank/DDBJ databases">
        <title>Whole genomes of Flavobacteriaceae.</title>
        <authorList>
            <person name="Stine C."/>
            <person name="Li C."/>
            <person name="Tadesse D."/>
        </authorList>
    </citation>
    <scope>NUCLEOTIDE SEQUENCE [LARGE SCALE GENOMIC DNA]</scope>
    <source>
        <strain evidence="3 6">DSM 21068</strain>
    </source>
</reference>
<evidence type="ECO:0000313" key="3">
    <source>
        <dbReference type="EMBL" id="PQA94837.1"/>
    </source>
</evidence>